<reference evidence="2 3" key="1">
    <citation type="submission" date="2023-04" db="EMBL/GenBank/DDBJ databases">
        <title>Draft genome sequence of Saccharopolyspora sp. TS4A08 isolated from sweet potato rhizospheric soil.</title>
        <authorList>
            <person name="Suksaard P."/>
            <person name="Duangmal K."/>
        </authorList>
    </citation>
    <scope>NUCLEOTIDE SEQUENCE [LARGE SCALE GENOMIC DNA]</scope>
    <source>
        <strain evidence="2 3">TS4A08</strain>
    </source>
</reference>
<feature type="transmembrane region" description="Helical" evidence="1">
    <location>
        <begin position="53"/>
        <end position="74"/>
    </location>
</feature>
<gene>
    <name evidence="2" type="ORF">QFW96_00120</name>
</gene>
<feature type="transmembrane region" description="Helical" evidence="1">
    <location>
        <begin position="20"/>
        <end position="41"/>
    </location>
</feature>
<keyword evidence="1" id="KW-1133">Transmembrane helix</keyword>
<proteinExistence type="predicted"/>
<accession>A0ABT6PG50</accession>
<dbReference type="RefSeq" id="WP_281453385.1">
    <property type="nucleotide sequence ID" value="NZ_JASAOF010000001.1"/>
</dbReference>
<organism evidence="2 3">
    <name type="scientific">Saccharopolyspora ipomoeae</name>
    <dbReference type="NCBI Taxonomy" id="3042027"/>
    <lineage>
        <taxon>Bacteria</taxon>
        <taxon>Bacillati</taxon>
        <taxon>Actinomycetota</taxon>
        <taxon>Actinomycetes</taxon>
        <taxon>Pseudonocardiales</taxon>
        <taxon>Pseudonocardiaceae</taxon>
        <taxon>Saccharopolyspora</taxon>
    </lineage>
</organism>
<evidence type="ECO:0000313" key="3">
    <source>
        <dbReference type="Proteomes" id="UP001237595"/>
    </source>
</evidence>
<keyword evidence="1" id="KW-0812">Transmembrane</keyword>
<protein>
    <submittedName>
        <fullName evidence="2">Uncharacterized protein</fullName>
    </submittedName>
</protein>
<sequence length="82" mass="8621">MTTTPTRAQAVCRTAFTATLLIFLVLAAVLVAVQIVGLLLVQPTWISWASDTLLTPSIGAAVLFGLVAFISGYINPNTTAED</sequence>
<evidence type="ECO:0000313" key="2">
    <source>
        <dbReference type="EMBL" id="MDI2026987.1"/>
    </source>
</evidence>
<dbReference type="EMBL" id="JASAOF010000001">
    <property type="protein sequence ID" value="MDI2026987.1"/>
    <property type="molecule type" value="Genomic_DNA"/>
</dbReference>
<keyword evidence="1" id="KW-0472">Membrane</keyword>
<keyword evidence="3" id="KW-1185">Reference proteome</keyword>
<dbReference type="Proteomes" id="UP001237595">
    <property type="component" value="Unassembled WGS sequence"/>
</dbReference>
<evidence type="ECO:0000256" key="1">
    <source>
        <dbReference type="SAM" id="Phobius"/>
    </source>
</evidence>
<name>A0ABT6PG50_9PSEU</name>
<comment type="caution">
    <text evidence="2">The sequence shown here is derived from an EMBL/GenBank/DDBJ whole genome shotgun (WGS) entry which is preliminary data.</text>
</comment>